<name>A0A934SIM7_9MICO</name>
<dbReference type="EMBL" id="JAEPES010000001">
    <property type="protein sequence ID" value="MBK4346288.1"/>
    <property type="molecule type" value="Genomic_DNA"/>
</dbReference>
<sequence>MSVSLTRSRPLRWGANYTPRDGWFHSWLDFDADAVRRDFEVLAGLGLDHVRVFPIWPLLQPSRTLIRGAELAKVGTVVDVAAEFGMDVAVDGLQGHLSSFDFLPSWVTSWHRRNIFTDPQVVAAEAELITAIAREVSARPNVIGLTVGNETDQFALDRHPEAFVTSADQMGAWLETMLAAAREGWPHGQHQHSFDDDVWFDDRSPVTPLHAAALGDVTTVHSWIFTAVAREFPAGHPARTRFAEYLVQLAAAWSDDPQRPVWLQEIGAPFPAVAEADAPDFLESSLRNTLDSPQLWGVTWWCSHDVSRTLGDFPELEYTLGLIDSDGVVKPIGRRLAELIQSERANPTAPVERTSTIEFDAGDPFTAPSRSATRPGGTVFASWLEAVESGERVGLSQAIRE</sequence>
<dbReference type="SUPFAM" id="SSF51445">
    <property type="entry name" value="(Trans)glycosidases"/>
    <property type="match status" value="1"/>
</dbReference>
<evidence type="ECO:0000313" key="2">
    <source>
        <dbReference type="Proteomes" id="UP000636458"/>
    </source>
</evidence>
<dbReference type="RefSeq" id="WP_200554636.1">
    <property type="nucleotide sequence ID" value="NZ_JAEPES010000001.1"/>
</dbReference>
<keyword evidence="1" id="KW-0378">Hydrolase</keyword>
<accession>A0A934SIM7</accession>
<comment type="caution">
    <text evidence="1">The sequence shown here is derived from an EMBL/GenBank/DDBJ whole genome shotgun (WGS) entry which is preliminary data.</text>
</comment>
<evidence type="ECO:0000313" key="1">
    <source>
        <dbReference type="EMBL" id="MBK4346288.1"/>
    </source>
</evidence>
<dbReference type="Gene3D" id="3.20.20.80">
    <property type="entry name" value="Glycosidases"/>
    <property type="match status" value="1"/>
</dbReference>
<dbReference type="InterPro" id="IPR017853">
    <property type="entry name" value="GH"/>
</dbReference>
<proteinExistence type="predicted"/>
<organism evidence="1 2">
    <name type="scientific">Lacisediminihabitans changchengi</name>
    <dbReference type="NCBI Taxonomy" id="2787634"/>
    <lineage>
        <taxon>Bacteria</taxon>
        <taxon>Bacillati</taxon>
        <taxon>Actinomycetota</taxon>
        <taxon>Actinomycetes</taxon>
        <taxon>Micrococcales</taxon>
        <taxon>Microbacteriaceae</taxon>
        <taxon>Lacisediminihabitans</taxon>
    </lineage>
</organism>
<protein>
    <submittedName>
        <fullName evidence="1">Glycosyl hydrolase</fullName>
    </submittedName>
</protein>
<dbReference type="GO" id="GO:0016787">
    <property type="term" value="F:hydrolase activity"/>
    <property type="evidence" value="ECO:0007669"/>
    <property type="project" value="UniProtKB-KW"/>
</dbReference>
<reference evidence="1" key="1">
    <citation type="submission" date="2021-01" db="EMBL/GenBank/DDBJ databases">
        <title>Lacisediminihabitans sp. nov. strain G11-30, isolated from Antarctic Soil.</title>
        <authorList>
            <person name="Li J."/>
        </authorList>
    </citation>
    <scope>NUCLEOTIDE SEQUENCE</scope>
    <source>
        <strain evidence="1">G11-30</strain>
    </source>
</reference>
<keyword evidence="2" id="KW-1185">Reference proteome</keyword>
<dbReference type="Proteomes" id="UP000636458">
    <property type="component" value="Unassembled WGS sequence"/>
</dbReference>
<gene>
    <name evidence="1" type="ORF">IV501_01455</name>
</gene>
<dbReference type="AlphaFoldDB" id="A0A934SIM7"/>